<dbReference type="InterPro" id="IPR012338">
    <property type="entry name" value="Beta-lactam/transpept-like"/>
</dbReference>
<gene>
    <name evidence="5" type="ordered locus">Shew_1962</name>
</gene>
<dbReference type="InterPro" id="IPR000667">
    <property type="entry name" value="Peptidase_S13"/>
</dbReference>
<reference evidence="5 6" key="1">
    <citation type="submission" date="2007-03" db="EMBL/GenBank/DDBJ databases">
        <title>Complete sequence of Shewanella loihica PV-4.</title>
        <authorList>
            <consortium name="US DOE Joint Genome Institute"/>
            <person name="Copeland A."/>
            <person name="Lucas S."/>
            <person name="Lapidus A."/>
            <person name="Barry K."/>
            <person name="Detter J.C."/>
            <person name="Glavina del Rio T."/>
            <person name="Hammon N."/>
            <person name="Israni S."/>
            <person name="Dalin E."/>
            <person name="Tice H."/>
            <person name="Pitluck S."/>
            <person name="Chain P."/>
            <person name="Malfatti S."/>
            <person name="Shin M."/>
            <person name="Vergez L."/>
            <person name="Schmutz J."/>
            <person name="Larimer F."/>
            <person name="Land M."/>
            <person name="Hauser L."/>
            <person name="Kyrpides N."/>
            <person name="Mikhailova N."/>
            <person name="Romine M.F."/>
            <person name="Serres G."/>
            <person name="Fredrickson J."/>
            <person name="Tiedje J."/>
            <person name="Richardson P."/>
        </authorList>
    </citation>
    <scope>NUCLEOTIDE SEQUENCE [LARGE SCALE GENOMIC DNA]</scope>
    <source>
        <strain evidence="6">ATCC BAA-1088 / PV-4</strain>
    </source>
</reference>
<accession>A3QED0</accession>
<evidence type="ECO:0000256" key="4">
    <source>
        <dbReference type="SAM" id="SignalP"/>
    </source>
</evidence>
<dbReference type="EC" id="3.4.16.4" evidence="5"/>
<feature type="chain" id="PRO_5002656849" evidence="4">
    <location>
        <begin position="50"/>
        <end position="543"/>
    </location>
</feature>
<dbReference type="EMBL" id="CP000606">
    <property type="protein sequence ID" value="ABO23828.1"/>
    <property type="molecule type" value="Genomic_DNA"/>
</dbReference>
<dbReference type="AlphaFoldDB" id="A3QED0"/>
<dbReference type="Pfam" id="PF02113">
    <property type="entry name" value="Peptidase_S13"/>
    <property type="match status" value="1"/>
</dbReference>
<comment type="similarity">
    <text evidence="1">Belongs to the peptidase S13 family.</text>
</comment>
<evidence type="ECO:0000256" key="1">
    <source>
        <dbReference type="ARBA" id="ARBA00006096"/>
    </source>
</evidence>
<dbReference type="HOGENOM" id="CLU_017692_1_1_6"/>
<dbReference type="GO" id="GO:0006508">
    <property type="term" value="P:proteolysis"/>
    <property type="evidence" value="ECO:0007669"/>
    <property type="project" value="InterPro"/>
</dbReference>
<name>A3QED0_SHELP</name>
<protein>
    <submittedName>
        <fullName evidence="5">D-alanyl-D-alanine carboxypeptidase/D-alanyl-D-alanine-endopeptidase</fullName>
        <ecNumber evidence="5">3.4.16.4</ecNumber>
    </submittedName>
</protein>
<dbReference type="GO" id="GO:0000270">
    <property type="term" value="P:peptidoglycan metabolic process"/>
    <property type="evidence" value="ECO:0007669"/>
    <property type="project" value="TreeGrafter"/>
</dbReference>
<dbReference type="PRINTS" id="PR00922">
    <property type="entry name" value="DADACBPTASE3"/>
</dbReference>
<keyword evidence="5" id="KW-0121">Carboxypeptidase</keyword>
<dbReference type="OrthoDB" id="9802627at2"/>
<dbReference type="eggNOG" id="COG2027">
    <property type="taxonomic scope" value="Bacteria"/>
</dbReference>
<dbReference type="PANTHER" id="PTHR30023:SF0">
    <property type="entry name" value="PENICILLIN-SENSITIVE CARBOXYPEPTIDASE A"/>
    <property type="match status" value="1"/>
</dbReference>
<feature type="signal peptide" evidence="4">
    <location>
        <begin position="1"/>
        <end position="49"/>
    </location>
</feature>
<evidence type="ECO:0000256" key="3">
    <source>
        <dbReference type="SAM" id="MobiDB-lite"/>
    </source>
</evidence>
<dbReference type="Gene3D" id="3.50.80.20">
    <property type="entry name" value="D-Ala-D-Ala carboxypeptidase C, peptidase S13"/>
    <property type="match status" value="1"/>
</dbReference>
<keyword evidence="5" id="KW-0645">Protease</keyword>
<organism evidence="5 6">
    <name type="scientific">Shewanella loihica (strain ATCC BAA-1088 / PV-4)</name>
    <dbReference type="NCBI Taxonomy" id="323850"/>
    <lineage>
        <taxon>Bacteria</taxon>
        <taxon>Pseudomonadati</taxon>
        <taxon>Pseudomonadota</taxon>
        <taxon>Gammaproteobacteria</taxon>
        <taxon>Alteromonadales</taxon>
        <taxon>Shewanellaceae</taxon>
        <taxon>Shewanella</taxon>
    </lineage>
</organism>
<dbReference type="KEGG" id="slo:Shew_1962"/>
<dbReference type="SUPFAM" id="SSF56601">
    <property type="entry name" value="beta-lactamase/transpeptidase-like"/>
    <property type="match status" value="1"/>
</dbReference>
<evidence type="ECO:0000313" key="5">
    <source>
        <dbReference type="EMBL" id="ABO23828.1"/>
    </source>
</evidence>
<keyword evidence="2 5" id="KW-0378">Hydrolase</keyword>
<keyword evidence="4" id="KW-0732">Signal</keyword>
<dbReference type="Proteomes" id="UP000001558">
    <property type="component" value="Chromosome"/>
</dbReference>
<feature type="region of interest" description="Disordered" evidence="3">
    <location>
        <begin position="523"/>
        <end position="543"/>
    </location>
</feature>
<evidence type="ECO:0000256" key="2">
    <source>
        <dbReference type="ARBA" id="ARBA00022801"/>
    </source>
</evidence>
<dbReference type="NCBIfam" id="TIGR00666">
    <property type="entry name" value="PBP4"/>
    <property type="match status" value="1"/>
</dbReference>
<dbReference type="STRING" id="323850.Shew_1962"/>
<evidence type="ECO:0000313" key="6">
    <source>
        <dbReference type="Proteomes" id="UP000001558"/>
    </source>
</evidence>
<dbReference type="Gene3D" id="3.40.710.10">
    <property type="entry name" value="DD-peptidase/beta-lactamase superfamily"/>
    <property type="match status" value="2"/>
</dbReference>
<keyword evidence="6" id="KW-1185">Reference proteome</keyword>
<dbReference type="PANTHER" id="PTHR30023">
    <property type="entry name" value="D-ALANYL-D-ALANINE CARBOXYPEPTIDASE"/>
    <property type="match status" value="1"/>
</dbReference>
<sequence precursor="true">MYTRLTRGLTALPLNFPSLLTKAIPAAKPFALSLAIAASLIPAASNARADANTNTNSNSNTKQLDSKGYDNQSYYDNLLSVIAPPHSQLSIFAQDLSNNEILYQHNADTLVLPASTQKLLTAVAAMRVLGEEFSFATQFSTKGRLSHGVLTGDLYLSFSGDPTLTTDDLRAMLKSLKDAGIHTVKGNLLLVGQAKEQTRAPGWVWDDLGICYAAPVSSFIVNQNCVKGQLKPKLASSASQLNFPRYLPIKVSTTAVFDKTQQEPFCELNLARLPDNHYHISGCYPGDKPLNLAIAVDDPALYAKEMLTRMLKSAHIKMSGQVAIAHRTPIGLKPLVTHKSEGLEALLRTMLLDSDNLIADSLFKAVGAHYYKVAENFHAGARAVKAILEADGIDLSHSQIIDGSGLSRYNLISARQLAEVLGLMAKDEKLRPLIELLPVAGVSGTLNYKRGFHQAPLMNKVSAKTGSMQGVDNLAGYLSLDASHQILFVVMENGQSQKSKKQSPAPFSALFLQSLLDNQGQIVKSQGNEDVDKKNNPKTLSAQ</sequence>
<dbReference type="GO" id="GO:0009002">
    <property type="term" value="F:serine-type D-Ala-D-Ala carboxypeptidase activity"/>
    <property type="evidence" value="ECO:0007669"/>
    <property type="project" value="UniProtKB-EC"/>
</dbReference>
<proteinExistence type="inferred from homology"/>
<dbReference type="RefSeq" id="WP_011865760.1">
    <property type="nucleotide sequence ID" value="NC_009092.1"/>
</dbReference>
<dbReference type="MEROPS" id="S13.001"/>